<evidence type="ECO:0000313" key="9">
    <source>
        <dbReference type="RefSeq" id="XP_012937684.1"/>
    </source>
</evidence>
<gene>
    <name evidence="9" type="primary">LOC101854016</name>
</gene>
<feature type="region of interest" description="Disordered" evidence="5">
    <location>
        <begin position="263"/>
        <end position="389"/>
    </location>
</feature>
<evidence type="ECO:0000256" key="4">
    <source>
        <dbReference type="ARBA" id="ARBA00023136"/>
    </source>
</evidence>
<dbReference type="CDD" id="cd15040">
    <property type="entry name" value="7tmB2_Adhesion"/>
    <property type="match status" value="1"/>
</dbReference>
<keyword evidence="2 6" id="KW-0812">Transmembrane</keyword>
<feature type="transmembrane region" description="Helical" evidence="6">
    <location>
        <begin position="56"/>
        <end position="75"/>
    </location>
</feature>
<feature type="compositionally biased region" description="Polar residues" evidence="5">
    <location>
        <begin position="268"/>
        <end position="308"/>
    </location>
</feature>
<evidence type="ECO:0000256" key="2">
    <source>
        <dbReference type="ARBA" id="ARBA00022692"/>
    </source>
</evidence>
<protein>
    <submittedName>
        <fullName evidence="9">Adhesion G-protein coupled receptor G2</fullName>
    </submittedName>
</protein>
<dbReference type="InterPro" id="IPR000832">
    <property type="entry name" value="GPCR_2_secretin-like"/>
</dbReference>
<evidence type="ECO:0000256" key="1">
    <source>
        <dbReference type="ARBA" id="ARBA00004141"/>
    </source>
</evidence>
<name>A0ABM0ZZE8_APLCA</name>
<organism evidence="8 9">
    <name type="scientific">Aplysia californica</name>
    <name type="common">California sea hare</name>
    <dbReference type="NCBI Taxonomy" id="6500"/>
    <lineage>
        <taxon>Eukaryota</taxon>
        <taxon>Metazoa</taxon>
        <taxon>Spiralia</taxon>
        <taxon>Lophotrochozoa</taxon>
        <taxon>Mollusca</taxon>
        <taxon>Gastropoda</taxon>
        <taxon>Heterobranchia</taxon>
        <taxon>Euthyneura</taxon>
        <taxon>Tectipleura</taxon>
        <taxon>Aplysiida</taxon>
        <taxon>Aplysioidea</taxon>
        <taxon>Aplysiidae</taxon>
        <taxon>Aplysia</taxon>
    </lineage>
</organism>
<keyword evidence="4 6" id="KW-0472">Membrane</keyword>
<feature type="transmembrane region" description="Helical" evidence="6">
    <location>
        <begin position="190"/>
        <end position="211"/>
    </location>
</feature>
<evidence type="ECO:0000256" key="5">
    <source>
        <dbReference type="SAM" id="MobiDB-lite"/>
    </source>
</evidence>
<keyword evidence="9" id="KW-0675">Receptor</keyword>
<dbReference type="Gene3D" id="1.20.1070.10">
    <property type="entry name" value="Rhodopsin 7-helix transmembrane proteins"/>
    <property type="match status" value="1"/>
</dbReference>
<evidence type="ECO:0000256" key="3">
    <source>
        <dbReference type="ARBA" id="ARBA00022989"/>
    </source>
</evidence>
<evidence type="ECO:0000313" key="8">
    <source>
        <dbReference type="Proteomes" id="UP000694888"/>
    </source>
</evidence>
<dbReference type="InterPro" id="IPR017981">
    <property type="entry name" value="GPCR_2-like_7TM"/>
</dbReference>
<dbReference type="PANTHER" id="PTHR47767:SF1">
    <property type="entry name" value="ADHESION G PROTEIN-COUPLED RECEPTOR G7"/>
    <property type="match status" value="1"/>
</dbReference>
<comment type="subcellular location">
    <subcellularLocation>
        <location evidence="1">Membrane</location>
        <topology evidence="1">Multi-pass membrane protein</topology>
    </subcellularLocation>
</comment>
<reference evidence="9" key="1">
    <citation type="submission" date="2025-08" db="UniProtKB">
        <authorList>
            <consortium name="RefSeq"/>
        </authorList>
    </citation>
    <scope>IDENTIFICATION</scope>
</reference>
<feature type="transmembrane region" description="Helical" evidence="6">
    <location>
        <begin position="142"/>
        <end position="169"/>
    </location>
</feature>
<dbReference type="Proteomes" id="UP000694888">
    <property type="component" value="Unplaced"/>
</dbReference>
<feature type="compositionally biased region" description="Low complexity" evidence="5">
    <location>
        <begin position="346"/>
        <end position="356"/>
    </location>
</feature>
<dbReference type="RefSeq" id="XP_012937684.1">
    <property type="nucleotide sequence ID" value="XM_013082230.2"/>
</dbReference>
<dbReference type="Pfam" id="PF00002">
    <property type="entry name" value="7tm_2"/>
    <property type="match status" value="1"/>
</dbReference>
<feature type="domain" description="G-protein coupled receptors family 2 profile 2" evidence="7">
    <location>
        <begin position="1"/>
        <end position="241"/>
    </location>
</feature>
<feature type="transmembrane region" description="Helical" evidence="6">
    <location>
        <begin position="25"/>
        <end position="44"/>
    </location>
</feature>
<dbReference type="PANTHER" id="PTHR47767">
    <property type="entry name" value="ADHESION G PROTEIN-COUPLED RECEPTOR G7"/>
    <property type="match status" value="1"/>
</dbReference>
<dbReference type="GeneID" id="101854016"/>
<dbReference type="PRINTS" id="PR00249">
    <property type="entry name" value="GPCRSECRETIN"/>
</dbReference>
<keyword evidence="8" id="KW-1185">Reference proteome</keyword>
<dbReference type="InterPro" id="IPR053066">
    <property type="entry name" value="ADGR_G7"/>
</dbReference>
<keyword evidence="3 6" id="KW-1133">Transmembrane helix</keyword>
<evidence type="ECO:0000256" key="6">
    <source>
        <dbReference type="SAM" id="Phobius"/>
    </source>
</evidence>
<feature type="transmembrane region" description="Helical" evidence="6">
    <location>
        <begin position="217"/>
        <end position="240"/>
    </location>
</feature>
<dbReference type="PROSITE" id="PS50261">
    <property type="entry name" value="G_PROTEIN_RECEP_F2_4"/>
    <property type="match status" value="1"/>
</dbReference>
<feature type="transmembrane region" description="Helical" evidence="6">
    <location>
        <begin position="96"/>
        <end position="122"/>
    </location>
</feature>
<sequence>MASLVITIVTYALFKVLRGEKSGKILLNLCVALLLLNTIFLVGTVDVSDFSNTTCVAVALMMHLLVLAALMWMLVEAIEMYQALVTVFTSYERLYLLKRCIIGWGIPVLIVAITAAVDISSYENKKENRDVCYLTSDNKATYYASLVAPACLIIIINTIIFIMVARVILKPRFQQQPASTGSVSVTPAQVRGAFAVMFLMGIPWIFGPLALREARVVFAYLFTICNSLQGFLIFVFRCLFNPEAKLAWIQLFTTGTLKRRRGPIKSMYTDTSSKGADSQGRRLSNSNSGTGYHASGTTRTTISKNGTGSHPHPHQLHTTNGWHPSLNGMRRESDYKDGPPGYSTNDSRSSSRSLSPLDRRSSEDLTTVVKRGSPPDEYGRPYPDEMTHF</sequence>
<feature type="compositionally biased region" description="Basic and acidic residues" evidence="5">
    <location>
        <begin position="373"/>
        <end position="389"/>
    </location>
</feature>
<dbReference type="SUPFAM" id="SSF81321">
    <property type="entry name" value="Family A G protein-coupled receptor-like"/>
    <property type="match status" value="1"/>
</dbReference>
<evidence type="ECO:0000259" key="7">
    <source>
        <dbReference type="PROSITE" id="PS50261"/>
    </source>
</evidence>
<accession>A0ABM0ZZE8</accession>
<proteinExistence type="predicted"/>